<feature type="region of interest" description="Disordered" evidence="1">
    <location>
        <begin position="244"/>
        <end position="340"/>
    </location>
</feature>
<feature type="compositionally biased region" description="Basic and acidic residues" evidence="1">
    <location>
        <begin position="255"/>
        <end position="265"/>
    </location>
</feature>
<feature type="chain" id="PRO_5017745437" description="DUF3300 domain-containing protein" evidence="2">
    <location>
        <begin position="28"/>
        <end position="340"/>
    </location>
</feature>
<dbReference type="AlphaFoldDB" id="A0A3E0TX10"/>
<evidence type="ECO:0000256" key="1">
    <source>
        <dbReference type="SAM" id="MobiDB-lite"/>
    </source>
</evidence>
<reference evidence="3 4" key="1">
    <citation type="submission" date="2018-08" db="EMBL/GenBank/DDBJ databases">
        <title>Thalassotalea euphylliae genome.</title>
        <authorList>
            <person name="Summers S."/>
            <person name="Rice S.A."/>
            <person name="Freckelton M.L."/>
            <person name="Nedved B.T."/>
            <person name="Hadfield M.G."/>
        </authorList>
    </citation>
    <scope>NUCLEOTIDE SEQUENCE [LARGE SCALE GENOMIC DNA]</scope>
    <source>
        <strain evidence="3 4">H1</strain>
    </source>
</reference>
<organism evidence="3 4">
    <name type="scientific">Thalassotalea euphylliae</name>
    <dbReference type="NCBI Taxonomy" id="1655234"/>
    <lineage>
        <taxon>Bacteria</taxon>
        <taxon>Pseudomonadati</taxon>
        <taxon>Pseudomonadota</taxon>
        <taxon>Gammaproteobacteria</taxon>
        <taxon>Alteromonadales</taxon>
        <taxon>Colwelliaceae</taxon>
        <taxon>Thalassotalea</taxon>
    </lineage>
</organism>
<feature type="signal peptide" evidence="2">
    <location>
        <begin position="1"/>
        <end position="27"/>
    </location>
</feature>
<feature type="compositionally biased region" description="Low complexity" evidence="1">
    <location>
        <begin position="283"/>
        <end position="334"/>
    </location>
</feature>
<accession>A0A3E0TX10</accession>
<protein>
    <recommendedName>
        <fullName evidence="5">DUF3300 domain-containing protein</fullName>
    </recommendedName>
</protein>
<dbReference type="OrthoDB" id="5291451at2"/>
<name>A0A3E0TX10_9GAMM</name>
<keyword evidence="2" id="KW-0732">Signal</keyword>
<evidence type="ECO:0000313" key="3">
    <source>
        <dbReference type="EMBL" id="REL28984.1"/>
    </source>
</evidence>
<dbReference type="EMBL" id="QUOU01000001">
    <property type="protein sequence ID" value="REL28984.1"/>
    <property type="molecule type" value="Genomic_DNA"/>
</dbReference>
<sequence length="340" mass="37895">MAQMQITKTLILALALLLSACGDPVQEQIDAQIPLTEQRVQQLGQMLDEGQIRNAKFIKQYAAQVAQKSPQLATIADEFRKDATTQGPLYVALLERIDLVKNQPQMFASKQARFEELLNIYQAADPVLFSDALSDPLNVLADMSDGELPRVNAMSKNQSMAANNAQDFGVGEQLIGNPAYGQWQTDSNGMSFWAWYGVYRLLDDVLDIDGFGRKRRGKVYYSNWGKSRNYSYYHDYGRTRYSSPTQLRKQTQLETRTRKSFESRGQRFTSAYGKNRSGASGVSSQSKTAQASASRFSSNAANKSKFAKTSSSASKSKYSKSNASFRNSSSSTSRGFRRGK</sequence>
<evidence type="ECO:0000313" key="4">
    <source>
        <dbReference type="Proteomes" id="UP000256478"/>
    </source>
</evidence>
<feature type="compositionally biased region" description="Polar residues" evidence="1">
    <location>
        <begin position="244"/>
        <end position="254"/>
    </location>
</feature>
<proteinExistence type="predicted"/>
<evidence type="ECO:0008006" key="5">
    <source>
        <dbReference type="Google" id="ProtNLM"/>
    </source>
</evidence>
<dbReference type="Proteomes" id="UP000256478">
    <property type="component" value="Unassembled WGS sequence"/>
</dbReference>
<evidence type="ECO:0000256" key="2">
    <source>
        <dbReference type="SAM" id="SignalP"/>
    </source>
</evidence>
<comment type="caution">
    <text evidence="3">The sequence shown here is derived from an EMBL/GenBank/DDBJ whole genome shotgun (WGS) entry which is preliminary data.</text>
</comment>
<gene>
    <name evidence="3" type="ORF">DXX93_16215</name>
</gene>